<protein>
    <submittedName>
        <fullName evidence="1">Uncharacterized protein</fullName>
    </submittedName>
</protein>
<accession>A0ACB7X0T5</accession>
<reference evidence="1 2" key="1">
    <citation type="journal article" date="2021" name="Hortic Res">
        <title>High-quality reference genome and annotation aids understanding of berry development for evergreen blueberry (Vaccinium darrowii).</title>
        <authorList>
            <person name="Yu J."/>
            <person name="Hulse-Kemp A.M."/>
            <person name="Babiker E."/>
            <person name="Staton M."/>
        </authorList>
    </citation>
    <scope>NUCLEOTIDE SEQUENCE [LARGE SCALE GENOMIC DNA]</scope>
    <source>
        <strain evidence="2">cv. NJ 8807/NJ 8810</strain>
        <tissue evidence="1">Young leaf</tissue>
    </source>
</reference>
<dbReference type="EMBL" id="CM037152">
    <property type="protein sequence ID" value="KAH7834120.1"/>
    <property type="molecule type" value="Genomic_DNA"/>
</dbReference>
<organism evidence="1 2">
    <name type="scientific">Vaccinium darrowii</name>
    <dbReference type="NCBI Taxonomy" id="229202"/>
    <lineage>
        <taxon>Eukaryota</taxon>
        <taxon>Viridiplantae</taxon>
        <taxon>Streptophyta</taxon>
        <taxon>Embryophyta</taxon>
        <taxon>Tracheophyta</taxon>
        <taxon>Spermatophyta</taxon>
        <taxon>Magnoliopsida</taxon>
        <taxon>eudicotyledons</taxon>
        <taxon>Gunneridae</taxon>
        <taxon>Pentapetalae</taxon>
        <taxon>asterids</taxon>
        <taxon>Ericales</taxon>
        <taxon>Ericaceae</taxon>
        <taxon>Vaccinioideae</taxon>
        <taxon>Vaccinieae</taxon>
        <taxon>Vaccinium</taxon>
    </lineage>
</organism>
<comment type="caution">
    <text evidence="1">The sequence shown here is derived from an EMBL/GenBank/DDBJ whole genome shotgun (WGS) entry which is preliminary data.</text>
</comment>
<proteinExistence type="predicted"/>
<dbReference type="Proteomes" id="UP000828048">
    <property type="component" value="Chromosome 2"/>
</dbReference>
<name>A0ACB7X0T5_9ERIC</name>
<gene>
    <name evidence="1" type="ORF">Vadar_012884</name>
</gene>
<keyword evidence="2" id="KW-1185">Reference proteome</keyword>
<evidence type="ECO:0000313" key="2">
    <source>
        <dbReference type="Proteomes" id="UP000828048"/>
    </source>
</evidence>
<sequence>MNCDVAVSKNGKEATLAVIVRDCKGTLLNGTVNSAYISSPLQGELLAIRRACVMGKDLGLHGFTIESDNQMAIKLSVSELDPPWEDSAIVWDIRQLGLEMKIQFCWIKRTANELAHAVASKAIRGLLPSQWVAYPPSFVIATLAKDSSSSLL</sequence>
<evidence type="ECO:0000313" key="1">
    <source>
        <dbReference type="EMBL" id="KAH7834120.1"/>
    </source>
</evidence>